<dbReference type="CDD" id="cd05269">
    <property type="entry name" value="TMR_SDR_a"/>
    <property type="match status" value="1"/>
</dbReference>
<dbReference type="Pfam" id="PF13460">
    <property type="entry name" value="NAD_binding_10"/>
    <property type="match status" value="1"/>
</dbReference>
<dbReference type="PANTHER" id="PTHR47129:SF1">
    <property type="entry name" value="NMRA-LIKE DOMAIN-CONTAINING PROTEIN"/>
    <property type="match status" value="1"/>
</dbReference>
<dbReference type="RefSeq" id="WP_193122818.1">
    <property type="nucleotide sequence ID" value="NZ_JADBGI010000013.1"/>
</dbReference>
<keyword evidence="3" id="KW-1185">Reference proteome</keyword>
<feature type="domain" description="NAD(P)-binding" evidence="1">
    <location>
        <begin position="7"/>
        <end position="187"/>
    </location>
</feature>
<proteinExistence type="predicted"/>
<comment type="caution">
    <text evidence="2">The sequence shown here is derived from an EMBL/GenBank/DDBJ whole genome shotgun (WGS) entry which is preliminary data.</text>
</comment>
<dbReference type="Gene3D" id="3.40.50.720">
    <property type="entry name" value="NAD(P)-binding Rossmann-like Domain"/>
    <property type="match status" value="1"/>
</dbReference>
<dbReference type="Proteomes" id="UP000806528">
    <property type="component" value="Unassembled WGS sequence"/>
</dbReference>
<dbReference type="EMBL" id="JADBGI010000013">
    <property type="protein sequence ID" value="MBE3000208.1"/>
    <property type="molecule type" value="Genomic_DNA"/>
</dbReference>
<evidence type="ECO:0000313" key="2">
    <source>
        <dbReference type="EMBL" id="MBE3000208.1"/>
    </source>
</evidence>
<name>A0ABR9P8N6_9ACTN</name>
<organism evidence="2 3">
    <name type="scientific">Nocardiopsis coralli</name>
    <dbReference type="NCBI Taxonomy" id="2772213"/>
    <lineage>
        <taxon>Bacteria</taxon>
        <taxon>Bacillati</taxon>
        <taxon>Actinomycetota</taxon>
        <taxon>Actinomycetes</taxon>
        <taxon>Streptosporangiales</taxon>
        <taxon>Nocardiopsidaceae</taxon>
        <taxon>Nocardiopsis</taxon>
    </lineage>
</organism>
<dbReference type="InterPro" id="IPR036291">
    <property type="entry name" value="NAD(P)-bd_dom_sf"/>
</dbReference>
<dbReference type="InterPro" id="IPR016040">
    <property type="entry name" value="NAD(P)-bd_dom"/>
</dbReference>
<sequence length="292" mass="30402">MSVVVTGATGQLGRLAVENLIARGTDPAGITAAGRNADRLAELAESGVATAAIDFDDPDTLEAAFRGADALLLVSGSEVGARESQHRNAIEAARAAGVGHIVYTSVVKAGDTTLILAPEHELTEEMLAASGVPHTVLRNGWYSELFEAELQQGAQFGAFVGSAGKGQVAAASRADLAEAAAVVLLDPAAHVGAVYELTGDHAWTNDEVAAEITELLGRPVEYRDLTPEAHAEALMDAGLDDGLVRFLVDIDRNKLDGELSLVTGDLSRILGRPATSLPETLRSLYRDGADAQ</sequence>
<reference evidence="2 3" key="1">
    <citation type="submission" date="2020-09" db="EMBL/GenBank/DDBJ databases">
        <title>Diversity and distribution of actinomycetes associated with coral in the coast of Hainan.</title>
        <authorList>
            <person name="Li F."/>
        </authorList>
    </citation>
    <scope>NUCLEOTIDE SEQUENCE [LARGE SCALE GENOMIC DNA]</scope>
    <source>
        <strain evidence="2 3">HNM0947</strain>
    </source>
</reference>
<protein>
    <submittedName>
        <fullName evidence="2">SDR family oxidoreductase</fullName>
    </submittedName>
</protein>
<dbReference type="InterPro" id="IPR052718">
    <property type="entry name" value="NmrA-type_oxidoreductase"/>
</dbReference>
<gene>
    <name evidence="2" type="ORF">IDM40_16085</name>
</gene>
<dbReference type="PANTHER" id="PTHR47129">
    <property type="entry name" value="QUINONE OXIDOREDUCTASE 2"/>
    <property type="match status" value="1"/>
</dbReference>
<evidence type="ECO:0000259" key="1">
    <source>
        <dbReference type="Pfam" id="PF13460"/>
    </source>
</evidence>
<dbReference type="SUPFAM" id="SSF51735">
    <property type="entry name" value="NAD(P)-binding Rossmann-fold domains"/>
    <property type="match status" value="1"/>
</dbReference>
<dbReference type="Gene3D" id="3.90.25.10">
    <property type="entry name" value="UDP-galactose 4-epimerase, domain 1"/>
    <property type="match status" value="1"/>
</dbReference>
<accession>A0ABR9P8N6</accession>
<evidence type="ECO:0000313" key="3">
    <source>
        <dbReference type="Proteomes" id="UP000806528"/>
    </source>
</evidence>